<dbReference type="RefSeq" id="WP_307433303.1">
    <property type="nucleotide sequence ID" value="NZ_JAUSVK010000001.1"/>
</dbReference>
<evidence type="ECO:0000313" key="2">
    <source>
        <dbReference type="Proteomes" id="UP001237448"/>
    </source>
</evidence>
<proteinExistence type="predicted"/>
<protein>
    <submittedName>
        <fullName evidence="1">Uncharacterized protein</fullName>
    </submittedName>
</protein>
<sequence length="231" mass="26353">MSKFYYDHVENELLHDEIWADARAHFSSKNAILLTREISNEMNFHMLFDLRLTFGPDHYELYLAIPKSDRRNIAIPFDLADHGQIKINNFSIQNTVEDFINKNLSGKIYMFSCDRNICNSVASESFSYDDLLSISLTNLNTPIIIFDDTLSIAAFFHFDFNVTIISLPRGSRVLLGGAEDAWWRRYFIDHFRDAAYGGEVHVRGIIENYFFPLGLATAATSADITAAQATS</sequence>
<gene>
    <name evidence="1" type="ORF">J3R73_004859</name>
</gene>
<comment type="caution">
    <text evidence="1">The sequence shown here is derived from an EMBL/GenBank/DDBJ whole genome shotgun (WGS) entry which is preliminary data.</text>
</comment>
<accession>A0ABU0FKC9</accession>
<organism evidence="1 2">
    <name type="scientific">Labrys monachus</name>
    <dbReference type="NCBI Taxonomy" id="217067"/>
    <lineage>
        <taxon>Bacteria</taxon>
        <taxon>Pseudomonadati</taxon>
        <taxon>Pseudomonadota</taxon>
        <taxon>Alphaproteobacteria</taxon>
        <taxon>Hyphomicrobiales</taxon>
        <taxon>Xanthobacteraceae</taxon>
        <taxon>Labrys</taxon>
    </lineage>
</organism>
<name>A0ABU0FKC9_9HYPH</name>
<reference evidence="1 2" key="1">
    <citation type="submission" date="2023-07" db="EMBL/GenBank/DDBJ databases">
        <title>Genomic Encyclopedia of Type Strains, Phase IV (KMG-IV): sequencing the most valuable type-strain genomes for metagenomic binning, comparative biology and taxonomic classification.</title>
        <authorList>
            <person name="Goeker M."/>
        </authorList>
    </citation>
    <scope>NUCLEOTIDE SEQUENCE [LARGE SCALE GENOMIC DNA]</scope>
    <source>
        <strain evidence="1 2">DSM 5896</strain>
    </source>
</reference>
<dbReference type="EMBL" id="JAUSVK010000001">
    <property type="protein sequence ID" value="MDQ0395067.1"/>
    <property type="molecule type" value="Genomic_DNA"/>
</dbReference>
<evidence type="ECO:0000313" key="1">
    <source>
        <dbReference type="EMBL" id="MDQ0395067.1"/>
    </source>
</evidence>
<keyword evidence="2" id="KW-1185">Reference proteome</keyword>
<dbReference type="Proteomes" id="UP001237448">
    <property type="component" value="Unassembled WGS sequence"/>
</dbReference>